<gene>
    <name evidence="1" type="ORF">MNODULE_23985</name>
</gene>
<evidence type="ECO:0000313" key="2">
    <source>
        <dbReference type="Proteomes" id="UP000534783"/>
    </source>
</evidence>
<protein>
    <submittedName>
        <fullName evidence="1">Uncharacterized protein</fullName>
    </submittedName>
</protein>
<proteinExistence type="predicted"/>
<dbReference type="Proteomes" id="UP000534783">
    <property type="component" value="Unassembled WGS sequence"/>
</dbReference>
<dbReference type="AlphaFoldDB" id="A0A7X6DV08"/>
<dbReference type="EMBL" id="VTOW01000013">
    <property type="protein sequence ID" value="NKE73815.1"/>
    <property type="molecule type" value="Genomic_DNA"/>
</dbReference>
<keyword evidence="2" id="KW-1185">Reference proteome</keyword>
<evidence type="ECO:0000313" key="1">
    <source>
        <dbReference type="EMBL" id="NKE73815.1"/>
    </source>
</evidence>
<comment type="caution">
    <text evidence="1">The sequence shown here is derived from an EMBL/GenBank/DDBJ whole genome shotgun (WGS) entry which is preliminary data.</text>
</comment>
<accession>A0A7X6DV08</accession>
<organism evidence="1 2">
    <name type="scientific">Candidatus Manganitrophus noduliformans</name>
    <dbReference type="NCBI Taxonomy" id="2606439"/>
    <lineage>
        <taxon>Bacteria</taxon>
        <taxon>Pseudomonadati</taxon>
        <taxon>Nitrospirota</taxon>
        <taxon>Nitrospiria</taxon>
        <taxon>Candidatus Troglogloeales</taxon>
        <taxon>Candidatus Manganitrophaceae</taxon>
        <taxon>Candidatus Manganitrophus</taxon>
    </lineage>
</organism>
<sequence length="77" mass="9091">MEISVKCYLDDQGEETPTAFFMGDRRIEVVEVLDRWLAPDHRYFKVEGDDGALYILRHEVVSDKWVLTLFKQQGRKT</sequence>
<reference evidence="1 2" key="1">
    <citation type="journal article" date="2020" name="Nature">
        <title>Bacterial chemolithoautotrophy via manganese oxidation.</title>
        <authorList>
            <person name="Yu H."/>
            <person name="Leadbetter J.R."/>
        </authorList>
    </citation>
    <scope>NUCLEOTIDE SEQUENCE [LARGE SCALE GENOMIC DNA]</scope>
    <source>
        <strain evidence="1 2">Mn-1</strain>
    </source>
</reference>
<name>A0A7X6DV08_9BACT</name>